<evidence type="ECO:0000313" key="2">
    <source>
        <dbReference type="EMBL" id="MBC5785948.1"/>
    </source>
</evidence>
<name>A0A923MVB1_9BURK</name>
<accession>A0A923MVB1</accession>
<protein>
    <submittedName>
        <fullName evidence="2">Antibiotic biosynthesis monooxygenase</fullName>
    </submittedName>
</protein>
<dbReference type="Gene3D" id="3.30.70.100">
    <property type="match status" value="1"/>
</dbReference>
<evidence type="ECO:0000259" key="1">
    <source>
        <dbReference type="PROSITE" id="PS51725"/>
    </source>
</evidence>
<keyword evidence="3" id="KW-1185">Reference proteome</keyword>
<dbReference type="EMBL" id="JACORT010000013">
    <property type="protein sequence ID" value="MBC5785948.1"/>
    <property type="molecule type" value="Genomic_DNA"/>
</dbReference>
<dbReference type="InterPro" id="IPR011008">
    <property type="entry name" value="Dimeric_a/b-barrel"/>
</dbReference>
<dbReference type="Proteomes" id="UP000608513">
    <property type="component" value="Unassembled WGS sequence"/>
</dbReference>
<dbReference type="Pfam" id="PF03992">
    <property type="entry name" value="ABM"/>
    <property type="match status" value="1"/>
</dbReference>
<dbReference type="PROSITE" id="PS51725">
    <property type="entry name" value="ABM"/>
    <property type="match status" value="1"/>
</dbReference>
<sequence>MILEIADIRIRPGEQAAFEQAIARGAATVIAQAKGCQGFQVNKGIESPERYILQVFWDTLEDHTVGFRGSPAFTEWRSIVGPFFAQPPVVEHFTLVAKS</sequence>
<keyword evidence="2" id="KW-0503">Monooxygenase</keyword>
<feature type="domain" description="ABM" evidence="1">
    <location>
        <begin position="2"/>
        <end position="93"/>
    </location>
</feature>
<reference evidence="2" key="1">
    <citation type="submission" date="2020-08" db="EMBL/GenBank/DDBJ databases">
        <title>Ramlibacter sp. USB13 16S ribosomal RNA gene genome sequencing and assembly.</title>
        <authorList>
            <person name="Kang M."/>
        </authorList>
    </citation>
    <scope>NUCLEOTIDE SEQUENCE</scope>
    <source>
        <strain evidence="2">USB13</strain>
    </source>
</reference>
<dbReference type="AlphaFoldDB" id="A0A923MVB1"/>
<keyword evidence="2" id="KW-0560">Oxidoreductase</keyword>
<dbReference type="GO" id="GO:0004497">
    <property type="term" value="F:monooxygenase activity"/>
    <property type="evidence" value="ECO:0007669"/>
    <property type="project" value="UniProtKB-KW"/>
</dbReference>
<proteinExistence type="predicted"/>
<gene>
    <name evidence="2" type="ORF">H8N03_23625</name>
</gene>
<dbReference type="InterPro" id="IPR007138">
    <property type="entry name" value="ABM_dom"/>
</dbReference>
<evidence type="ECO:0000313" key="3">
    <source>
        <dbReference type="Proteomes" id="UP000608513"/>
    </source>
</evidence>
<dbReference type="RefSeq" id="WP_187078688.1">
    <property type="nucleotide sequence ID" value="NZ_JACORT010000013.1"/>
</dbReference>
<organism evidence="2 3">
    <name type="scientific">Ramlibacter cellulosilyticus</name>
    <dbReference type="NCBI Taxonomy" id="2764187"/>
    <lineage>
        <taxon>Bacteria</taxon>
        <taxon>Pseudomonadati</taxon>
        <taxon>Pseudomonadota</taxon>
        <taxon>Betaproteobacteria</taxon>
        <taxon>Burkholderiales</taxon>
        <taxon>Comamonadaceae</taxon>
        <taxon>Ramlibacter</taxon>
    </lineage>
</organism>
<comment type="caution">
    <text evidence="2">The sequence shown here is derived from an EMBL/GenBank/DDBJ whole genome shotgun (WGS) entry which is preliminary data.</text>
</comment>
<dbReference type="SUPFAM" id="SSF54909">
    <property type="entry name" value="Dimeric alpha+beta barrel"/>
    <property type="match status" value="1"/>
</dbReference>